<organism evidence="1 2">
    <name type="scientific">Trichoderma ghanense</name>
    <dbReference type="NCBI Taxonomy" id="65468"/>
    <lineage>
        <taxon>Eukaryota</taxon>
        <taxon>Fungi</taxon>
        <taxon>Dikarya</taxon>
        <taxon>Ascomycota</taxon>
        <taxon>Pezizomycotina</taxon>
        <taxon>Sordariomycetes</taxon>
        <taxon>Hypocreomycetidae</taxon>
        <taxon>Hypocreales</taxon>
        <taxon>Hypocreaceae</taxon>
        <taxon>Trichoderma</taxon>
    </lineage>
</organism>
<gene>
    <name evidence="1" type="ORF">CCMA1212_008907</name>
</gene>
<dbReference type="Proteomes" id="UP001642720">
    <property type="component" value="Unassembled WGS sequence"/>
</dbReference>
<accession>A0ABY2GU44</accession>
<proteinExistence type="predicted"/>
<dbReference type="EMBL" id="PPTA01000015">
    <property type="protein sequence ID" value="TFA99223.1"/>
    <property type="molecule type" value="Genomic_DNA"/>
</dbReference>
<evidence type="ECO:0000313" key="2">
    <source>
        <dbReference type="Proteomes" id="UP001642720"/>
    </source>
</evidence>
<name>A0ABY2GU44_9HYPO</name>
<comment type="caution">
    <text evidence="1">The sequence shown here is derived from an EMBL/GenBank/DDBJ whole genome shotgun (WGS) entry which is preliminary data.</text>
</comment>
<dbReference type="RefSeq" id="XP_073555425.1">
    <property type="nucleotide sequence ID" value="XM_073706010.1"/>
</dbReference>
<keyword evidence="2" id="KW-1185">Reference proteome</keyword>
<dbReference type="GeneID" id="300580460"/>
<protein>
    <submittedName>
        <fullName evidence="1">Uncharacterized protein</fullName>
    </submittedName>
</protein>
<reference evidence="1 2" key="1">
    <citation type="submission" date="2018-01" db="EMBL/GenBank/DDBJ databases">
        <title>Genome characterization of the sugarcane-associated fungus Trichoderma ghanense CCMA-1212 and their application in lignocelulose bioconversion.</title>
        <authorList>
            <person name="Steindorff A.S."/>
            <person name="Mendes T.D."/>
            <person name="Vilela E.S.D."/>
            <person name="Rodrigues D.S."/>
            <person name="Formighieri E.F."/>
            <person name="Melo I.S."/>
            <person name="Favaro L.C.L."/>
        </authorList>
    </citation>
    <scope>NUCLEOTIDE SEQUENCE [LARGE SCALE GENOMIC DNA]</scope>
    <source>
        <strain evidence="1 2">CCMA-1212</strain>
    </source>
</reference>
<evidence type="ECO:0000313" key="1">
    <source>
        <dbReference type="EMBL" id="TFA99223.1"/>
    </source>
</evidence>
<sequence>MTVDNIDAEAAVRVEDNALGLVGNERDLMIPIPSLAMYEKLQLNADASPLECLNAECLLSPVVGYVVPVRVGLLVEGLGPDDERHVRTPTWQT</sequence>